<dbReference type="GO" id="GO:0005524">
    <property type="term" value="F:ATP binding"/>
    <property type="evidence" value="ECO:0007669"/>
    <property type="project" value="UniProtKB-UniRule"/>
</dbReference>
<keyword evidence="1" id="KW-0808">Transferase</keyword>
<dbReference type="CDD" id="cd14014">
    <property type="entry name" value="STKc_PknB_like"/>
    <property type="match status" value="1"/>
</dbReference>
<dbReference type="Gene3D" id="1.10.510.10">
    <property type="entry name" value="Transferase(Phosphotransferase) domain 1"/>
    <property type="match status" value="1"/>
</dbReference>
<dbReference type="InterPro" id="IPR008271">
    <property type="entry name" value="Ser/Thr_kinase_AS"/>
</dbReference>
<keyword evidence="4 5" id="KW-0067">ATP-binding</keyword>
<evidence type="ECO:0000256" key="3">
    <source>
        <dbReference type="ARBA" id="ARBA00022777"/>
    </source>
</evidence>
<evidence type="ECO:0000256" key="4">
    <source>
        <dbReference type="ARBA" id="ARBA00022840"/>
    </source>
</evidence>
<dbReference type="Proteomes" id="UP000739538">
    <property type="component" value="Unassembled WGS sequence"/>
</dbReference>
<feature type="domain" description="Protein kinase" evidence="6">
    <location>
        <begin position="84"/>
        <end position="277"/>
    </location>
</feature>
<dbReference type="InterPro" id="IPR017441">
    <property type="entry name" value="Protein_kinase_ATP_BS"/>
</dbReference>
<dbReference type="PROSITE" id="PS00107">
    <property type="entry name" value="PROTEIN_KINASE_ATP"/>
    <property type="match status" value="1"/>
</dbReference>
<gene>
    <name evidence="7" type="ORF">KDA27_27900</name>
</gene>
<keyword evidence="7" id="KW-0723">Serine/threonine-protein kinase</keyword>
<keyword evidence="2 5" id="KW-0547">Nucleotide-binding</keyword>
<comment type="caution">
    <text evidence="7">The sequence shown here is derived from an EMBL/GenBank/DDBJ whole genome shotgun (WGS) entry which is preliminary data.</text>
</comment>
<reference evidence="7" key="2">
    <citation type="journal article" date="2021" name="Microbiome">
        <title>Successional dynamics and alternative stable states in a saline activated sludge microbial community over 9 years.</title>
        <authorList>
            <person name="Wang Y."/>
            <person name="Ye J."/>
            <person name="Ju F."/>
            <person name="Liu L."/>
            <person name="Boyd J.A."/>
            <person name="Deng Y."/>
            <person name="Parks D.H."/>
            <person name="Jiang X."/>
            <person name="Yin X."/>
            <person name="Woodcroft B.J."/>
            <person name="Tyson G.W."/>
            <person name="Hugenholtz P."/>
            <person name="Polz M.F."/>
            <person name="Zhang T."/>
        </authorList>
    </citation>
    <scope>NUCLEOTIDE SEQUENCE</scope>
    <source>
        <strain evidence="7">HKST-UBA02</strain>
    </source>
</reference>
<sequence length="277" mass="29918">MPRRDPNERRRATRSAEDARRTKLCRSIVDGVAIDWDAESAKTNQPLPGLRGLRNVDALFRASRAVAAAQPVELPPVLFEWGPFQALELVGEGSFGQVYRAFDPRLQREVALKLRRVESGGSEGEPGDTRGTNDESARRFLEEARHLARVRHSNVLVVHGADVHGGRAGFWTDFVHGHTLADLIRERGPLPGEECARIGVDLCHALNAVHAAGLVHGDLKPANVMCETGGRFLLMDFGAVTWHEPGLDSTTGSSMAASSLTAAPMTFGSLSAGPTFG</sequence>
<dbReference type="SUPFAM" id="SSF56112">
    <property type="entry name" value="Protein kinase-like (PK-like)"/>
    <property type="match status" value="1"/>
</dbReference>
<dbReference type="Pfam" id="PF00069">
    <property type="entry name" value="Pkinase"/>
    <property type="match status" value="1"/>
</dbReference>
<feature type="binding site" evidence="5">
    <location>
        <position position="113"/>
    </location>
    <ligand>
        <name>ATP</name>
        <dbReference type="ChEBI" id="CHEBI:30616"/>
    </ligand>
</feature>
<evidence type="ECO:0000313" key="7">
    <source>
        <dbReference type="EMBL" id="MCA9759652.1"/>
    </source>
</evidence>
<dbReference type="InterPro" id="IPR011009">
    <property type="entry name" value="Kinase-like_dom_sf"/>
</dbReference>
<evidence type="ECO:0000259" key="6">
    <source>
        <dbReference type="PROSITE" id="PS50011"/>
    </source>
</evidence>
<dbReference type="GO" id="GO:0004674">
    <property type="term" value="F:protein serine/threonine kinase activity"/>
    <property type="evidence" value="ECO:0007669"/>
    <property type="project" value="UniProtKB-KW"/>
</dbReference>
<name>A0A956SGD8_UNCEI</name>
<dbReference type="Gene3D" id="3.30.200.20">
    <property type="entry name" value="Phosphorylase Kinase, domain 1"/>
    <property type="match status" value="1"/>
</dbReference>
<evidence type="ECO:0000313" key="8">
    <source>
        <dbReference type="Proteomes" id="UP000739538"/>
    </source>
</evidence>
<dbReference type="PANTHER" id="PTHR43289">
    <property type="entry name" value="MITOGEN-ACTIVATED PROTEIN KINASE KINASE KINASE 20-RELATED"/>
    <property type="match status" value="1"/>
</dbReference>
<reference evidence="7" key="1">
    <citation type="submission" date="2020-04" db="EMBL/GenBank/DDBJ databases">
        <authorList>
            <person name="Zhang T."/>
        </authorList>
    </citation>
    <scope>NUCLEOTIDE SEQUENCE</scope>
    <source>
        <strain evidence="7">HKST-UBA02</strain>
    </source>
</reference>
<dbReference type="SMART" id="SM00220">
    <property type="entry name" value="S_TKc"/>
    <property type="match status" value="1"/>
</dbReference>
<accession>A0A956SGD8</accession>
<keyword evidence="3 7" id="KW-0418">Kinase</keyword>
<evidence type="ECO:0000256" key="2">
    <source>
        <dbReference type="ARBA" id="ARBA00022741"/>
    </source>
</evidence>
<feature type="non-terminal residue" evidence="7">
    <location>
        <position position="277"/>
    </location>
</feature>
<evidence type="ECO:0000256" key="1">
    <source>
        <dbReference type="ARBA" id="ARBA00022679"/>
    </source>
</evidence>
<protein>
    <submittedName>
        <fullName evidence="7">Serine/threonine protein kinase</fullName>
    </submittedName>
</protein>
<dbReference type="PROSITE" id="PS00108">
    <property type="entry name" value="PROTEIN_KINASE_ST"/>
    <property type="match status" value="1"/>
</dbReference>
<proteinExistence type="predicted"/>
<evidence type="ECO:0000256" key="5">
    <source>
        <dbReference type="PROSITE-ProRule" id="PRU10141"/>
    </source>
</evidence>
<dbReference type="PANTHER" id="PTHR43289:SF6">
    <property type="entry name" value="SERINE_THREONINE-PROTEIN KINASE NEKL-3"/>
    <property type="match status" value="1"/>
</dbReference>
<organism evidence="7 8">
    <name type="scientific">Eiseniibacteriota bacterium</name>
    <dbReference type="NCBI Taxonomy" id="2212470"/>
    <lineage>
        <taxon>Bacteria</taxon>
        <taxon>Candidatus Eiseniibacteriota</taxon>
    </lineage>
</organism>
<dbReference type="AlphaFoldDB" id="A0A956SGD8"/>
<dbReference type="PROSITE" id="PS50011">
    <property type="entry name" value="PROTEIN_KINASE_DOM"/>
    <property type="match status" value="1"/>
</dbReference>
<dbReference type="InterPro" id="IPR000719">
    <property type="entry name" value="Prot_kinase_dom"/>
</dbReference>
<dbReference type="EMBL" id="JAGQHS010000426">
    <property type="protein sequence ID" value="MCA9759652.1"/>
    <property type="molecule type" value="Genomic_DNA"/>
</dbReference>